<dbReference type="InterPro" id="IPR025263">
    <property type="entry name" value="YhdP_central"/>
</dbReference>
<evidence type="ECO:0000256" key="2">
    <source>
        <dbReference type="SAM" id="Phobius"/>
    </source>
</evidence>
<dbReference type="KEGG" id="xba:C7S18_11555"/>
<evidence type="ECO:0000313" key="4">
    <source>
        <dbReference type="EMBL" id="AVP97792.1"/>
    </source>
</evidence>
<dbReference type="EMBL" id="CP027860">
    <property type="protein sequence ID" value="AVP97792.1"/>
    <property type="molecule type" value="Genomic_DNA"/>
</dbReference>
<dbReference type="Pfam" id="PF13116">
    <property type="entry name" value="YhdP"/>
    <property type="match status" value="1"/>
</dbReference>
<keyword evidence="5" id="KW-1185">Reference proteome</keyword>
<feature type="compositionally biased region" description="Low complexity" evidence="1">
    <location>
        <begin position="1267"/>
        <end position="1277"/>
    </location>
</feature>
<organism evidence="4 5">
    <name type="scientific">Ahniella affigens</name>
    <dbReference type="NCBI Taxonomy" id="2021234"/>
    <lineage>
        <taxon>Bacteria</taxon>
        <taxon>Pseudomonadati</taxon>
        <taxon>Pseudomonadota</taxon>
        <taxon>Gammaproteobacteria</taxon>
        <taxon>Lysobacterales</taxon>
        <taxon>Rhodanobacteraceae</taxon>
        <taxon>Ahniella</taxon>
    </lineage>
</organism>
<feature type="region of interest" description="Disordered" evidence="1">
    <location>
        <begin position="1261"/>
        <end position="1290"/>
    </location>
</feature>
<dbReference type="Proteomes" id="UP000241074">
    <property type="component" value="Chromosome"/>
</dbReference>
<dbReference type="InterPro" id="IPR011836">
    <property type="entry name" value="YhdP"/>
</dbReference>
<feature type="domain" description="YhdP central" evidence="3">
    <location>
        <begin position="11"/>
        <end position="1263"/>
    </location>
</feature>
<keyword evidence="2" id="KW-1133">Transmembrane helix</keyword>
<dbReference type="RefSeq" id="WP_106891713.1">
    <property type="nucleotide sequence ID" value="NZ_CP027860.1"/>
</dbReference>
<dbReference type="NCBIfam" id="TIGR02099">
    <property type="entry name" value="YhdP family protein"/>
    <property type="match status" value="1"/>
</dbReference>
<accession>A0A2P1PSI8</accession>
<protein>
    <submittedName>
        <fullName evidence="4">TIGR02099 family protein</fullName>
    </submittedName>
</protein>
<evidence type="ECO:0000313" key="5">
    <source>
        <dbReference type="Proteomes" id="UP000241074"/>
    </source>
</evidence>
<reference evidence="4 5" key="2">
    <citation type="submission" date="2018-03" db="EMBL/GenBank/DDBJ databases">
        <authorList>
            <person name="Keele B.F."/>
        </authorList>
    </citation>
    <scope>NUCLEOTIDE SEQUENCE [LARGE SCALE GENOMIC DNA]</scope>
    <source>
        <strain evidence="4 5">D13</strain>
    </source>
</reference>
<gene>
    <name evidence="4" type="ORF">C7S18_11555</name>
</gene>
<keyword evidence="2" id="KW-0472">Membrane</keyword>
<feature type="transmembrane region" description="Helical" evidence="2">
    <location>
        <begin position="12"/>
        <end position="39"/>
    </location>
</feature>
<keyword evidence="2" id="KW-0812">Transmembrane</keyword>
<evidence type="ECO:0000259" key="3">
    <source>
        <dbReference type="Pfam" id="PF13116"/>
    </source>
</evidence>
<sequence length="1290" mass="140949">MKRLRTRRLRFLIYGTLAGLLILGAAFMGLAGLAFPWVLDHPERVEAMLEERLQREVEIGTLRGNWETNGPIFIIEDLRIGARDAGEPLRIPTAELKIDFYAPFKRGASWQELRIIGLAIDVQRDLTGQWQLLQWRSEQEQKVRDFSELDRLGSVRIMRSSLNIRDDLRGHSVRIQDIDLDVLPGGTSSVVRGRLTLNQDVAPLLFRCEGQQRWNRIDCYIEAKKFDAAVWTEGLNLGGIRIRKGEGNLAVWLTLRAQRLAHSRIEWQLKDLELAGLRPVQMPPELSIEPRMSLASSAGSVEYRFRDGMDELALLEGDDLDHPEALTRLNLQRLGERWQLVADQIQVGRFARLATLLDSVSPKLAGWLFEASPQGVLTGVSLFADDGNLQAISARATSLGMSATRQSPALESLAGSIHGDGGAVFFELDPNTASAIDYPHVFGRRVPVNIQELRVALIREADNYRVEAWPLRLDGEGFSLAGHAAIDLVSGETPLLDLGIEVFPSDIVAAKDFWPLNTMPAKTVQWLNDGLKRGRIEHGYAVFRGHPSDWPFFNDEGRFEAVAHVADVDLHYAENWPDGMLKQATARFINKSMVVNLIEADVLGNRVFDGLSTIASMKDPVLTLDTKAVGDGENLLALMRQSPLALKYGEQMAGLRVGGVGEVEVSMRIPLRKDLGEHQVDGRVRLRQADLADDKWQLSFGQAYGTIRFSESGFSADALHVLVGEDLGQLSIAAGTFVSDPERLVAEANLQGNFPASSAMSGFPTLQRFWPLVPGKTDWDLSLSVDRAEEGQLGRKRLSMQSDLKGIALALPAPLRKDAETAMPLTLAMDLPVEGSNVSLQLGHLLYMTAHLKSPSRPFGGAIQLGSALPPVLPEQGLEVSGNVPAVDLGSWASLISALTARDPSDTGAASEPMPINMDVQAAELNLLGRAMLDTRLQVSRQDDSLRLDFSGPSIEGNFLLPNSERERRGVTARFDRLHWPEAMATPVVAGGPQAPTLDPKTLPPLHIWVQDLRLGDSQFGEARIEARPDELGLQIEQFDTRSPQLTIRGGGWWRLTAEGERSGLDITFSSEDLGKMLGTLGYAGLVDGGQTVARLNGDWVGSPAQFKLDRMDGALTGEVGPGRILDVDPGAGRLFGLVNFGAIPRRLTLDFRDFFEKGMAFDSIKAGFQLKDGDAYTDDLNIQSPSAEIRVRGRAGLAAHDYDQIMEVRPRVGGTLPVVGAVAAGPVGALAGVLAQGVLKKPLDAMASATYQVQGTWDDPKITLLSKSKSPSKPAQVPKPEPVGPADQG</sequence>
<name>A0A2P1PSI8_9GAMM</name>
<dbReference type="PANTHER" id="PTHR38690">
    <property type="entry name" value="PROTEASE-RELATED"/>
    <property type="match status" value="1"/>
</dbReference>
<reference evidence="4 5" key="1">
    <citation type="submission" date="2018-03" db="EMBL/GenBank/DDBJ databases">
        <title>Ahniella affigens gen. nov., sp. nov., a gammaproteobacterium isolated from sandy soil near a stream.</title>
        <authorList>
            <person name="Ko Y."/>
            <person name="Kim J.-H."/>
        </authorList>
    </citation>
    <scope>NUCLEOTIDE SEQUENCE [LARGE SCALE GENOMIC DNA]</scope>
    <source>
        <strain evidence="4 5">D13</strain>
    </source>
</reference>
<dbReference type="OrthoDB" id="9762238at2"/>
<dbReference type="PANTHER" id="PTHR38690:SF1">
    <property type="entry name" value="PROTEASE"/>
    <property type="match status" value="1"/>
</dbReference>
<evidence type="ECO:0000256" key="1">
    <source>
        <dbReference type="SAM" id="MobiDB-lite"/>
    </source>
</evidence>
<proteinExistence type="predicted"/>